<sequence length="322" mass="34633">MRPKVTDVFFSSRELPLRSWSVQPACREAPYRHYISVARIVELLQGAQLPNLGWEFRLKADSPIQVDAPFASDAAASELQLARARHGAGPARCAVVFAHGYLGSRFDMLHLCERLAQKGFVVAAPDFPEGLSGAVPLGRVNRQLILEELISRLRREFGVEHLGIVGHSAGGGTATVSTMPFRCGRVAVAGLAAYAQPDPLLVVASEGDGVVPLGRVLKALPPDALSVEAVGAADVAAHRRLALLLRSGKGRGRAPCHISFLSAESNEAMVTLLSPLLPVARALRVPVLDFDTYLSLRDGPQVAEQVLPLIEDFFFYHAARAV</sequence>
<organism evidence="1 2">
    <name type="scientific">Effrenium voratum</name>
    <dbReference type="NCBI Taxonomy" id="2562239"/>
    <lineage>
        <taxon>Eukaryota</taxon>
        <taxon>Sar</taxon>
        <taxon>Alveolata</taxon>
        <taxon>Dinophyceae</taxon>
        <taxon>Suessiales</taxon>
        <taxon>Symbiodiniaceae</taxon>
        <taxon>Effrenium</taxon>
    </lineage>
</organism>
<dbReference type="Proteomes" id="UP001178507">
    <property type="component" value="Unassembled WGS sequence"/>
</dbReference>
<protein>
    <submittedName>
        <fullName evidence="1">Uncharacterized protein</fullName>
    </submittedName>
</protein>
<gene>
    <name evidence="1" type="ORF">EVOR1521_LOCUS21865</name>
</gene>
<name>A0AA36N437_9DINO</name>
<evidence type="ECO:0000313" key="2">
    <source>
        <dbReference type="Proteomes" id="UP001178507"/>
    </source>
</evidence>
<dbReference type="AlphaFoldDB" id="A0AA36N437"/>
<evidence type="ECO:0000313" key="1">
    <source>
        <dbReference type="EMBL" id="CAJ1397955.1"/>
    </source>
</evidence>
<dbReference type="SUPFAM" id="SSF53474">
    <property type="entry name" value="alpha/beta-Hydrolases"/>
    <property type="match status" value="1"/>
</dbReference>
<proteinExistence type="predicted"/>
<comment type="caution">
    <text evidence="1">The sequence shown here is derived from an EMBL/GenBank/DDBJ whole genome shotgun (WGS) entry which is preliminary data.</text>
</comment>
<dbReference type="InterPro" id="IPR029058">
    <property type="entry name" value="AB_hydrolase_fold"/>
</dbReference>
<accession>A0AA36N437</accession>
<keyword evidence="2" id="KW-1185">Reference proteome</keyword>
<dbReference type="Gene3D" id="3.40.50.1820">
    <property type="entry name" value="alpha/beta hydrolase"/>
    <property type="match status" value="1"/>
</dbReference>
<reference evidence="1" key="1">
    <citation type="submission" date="2023-08" db="EMBL/GenBank/DDBJ databases">
        <authorList>
            <person name="Chen Y."/>
            <person name="Shah S."/>
            <person name="Dougan E. K."/>
            <person name="Thang M."/>
            <person name="Chan C."/>
        </authorList>
    </citation>
    <scope>NUCLEOTIDE SEQUENCE</scope>
</reference>
<dbReference type="EMBL" id="CAUJNA010003283">
    <property type="protein sequence ID" value="CAJ1397955.1"/>
    <property type="molecule type" value="Genomic_DNA"/>
</dbReference>